<proteinExistence type="predicted"/>
<organism evidence="1 2">
    <name type="scientific">Helianthus annuus</name>
    <name type="common">Common sunflower</name>
    <dbReference type="NCBI Taxonomy" id="4232"/>
    <lineage>
        <taxon>Eukaryota</taxon>
        <taxon>Viridiplantae</taxon>
        <taxon>Streptophyta</taxon>
        <taxon>Embryophyta</taxon>
        <taxon>Tracheophyta</taxon>
        <taxon>Spermatophyta</taxon>
        <taxon>Magnoliopsida</taxon>
        <taxon>eudicotyledons</taxon>
        <taxon>Gunneridae</taxon>
        <taxon>Pentapetalae</taxon>
        <taxon>asterids</taxon>
        <taxon>campanulids</taxon>
        <taxon>Asterales</taxon>
        <taxon>Asteraceae</taxon>
        <taxon>Asteroideae</taxon>
        <taxon>Heliantheae alliance</taxon>
        <taxon>Heliantheae</taxon>
        <taxon>Helianthus</taxon>
    </lineage>
</organism>
<gene>
    <name evidence="1" type="ORF">HanXRQr2_Chr04g0147351</name>
</gene>
<sequence length="241" mass="28109">MVNFFESQFFVSISLFQHRCFIEALFHTLTFDLGFAYSVCSSAITAFCTSRNFSNIIVATSLRSNQSCLKFKYRLRVILGFFFFKRAVGSSSALFLKSEEQKVEYFFMINEKVNGSYDLKYRFIKQVEDQVYEDRATVQELKRCFDGVHLGLFTRDQVSRNLMVMSFCTSNFKNSAEAFHHVLLPLYPSVGSYDLKYRFIKQVEDQVYEDRATVQELKIIKFCCSVLNVIVDLSSYVICKF</sequence>
<comment type="caution">
    <text evidence="1">The sequence shown here is derived from an EMBL/GenBank/DDBJ whole genome shotgun (WGS) entry which is preliminary data.</text>
</comment>
<dbReference type="Proteomes" id="UP000215914">
    <property type="component" value="Unassembled WGS sequence"/>
</dbReference>
<name>A0A9K3NQ31_HELAN</name>
<protein>
    <submittedName>
        <fullName evidence="1">Uncharacterized protein</fullName>
    </submittedName>
</protein>
<reference evidence="1" key="2">
    <citation type="submission" date="2020-06" db="EMBL/GenBank/DDBJ databases">
        <title>Helianthus annuus Genome sequencing and assembly Release 2.</title>
        <authorList>
            <person name="Gouzy J."/>
            <person name="Langlade N."/>
            <person name="Munos S."/>
        </authorList>
    </citation>
    <scope>NUCLEOTIDE SEQUENCE</scope>
    <source>
        <tissue evidence="1">Leaves</tissue>
    </source>
</reference>
<evidence type="ECO:0000313" key="1">
    <source>
        <dbReference type="EMBL" id="KAF5808609.1"/>
    </source>
</evidence>
<dbReference type="AlphaFoldDB" id="A0A9K3NQ31"/>
<dbReference type="EMBL" id="MNCJ02000319">
    <property type="protein sequence ID" value="KAF5808609.1"/>
    <property type="molecule type" value="Genomic_DNA"/>
</dbReference>
<accession>A0A9K3NQ31</accession>
<keyword evidence="2" id="KW-1185">Reference proteome</keyword>
<evidence type="ECO:0000313" key="2">
    <source>
        <dbReference type="Proteomes" id="UP000215914"/>
    </source>
</evidence>
<dbReference type="Gramene" id="mRNA:HanXRQr2_Chr04g0147351">
    <property type="protein sequence ID" value="mRNA:HanXRQr2_Chr04g0147351"/>
    <property type="gene ID" value="HanXRQr2_Chr04g0147351"/>
</dbReference>
<reference evidence="1" key="1">
    <citation type="journal article" date="2017" name="Nature">
        <title>The sunflower genome provides insights into oil metabolism, flowering and Asterid evolution.</title>
        <authorList>
            <person name="Badouin H."/>
            <person name="Gouzy J."/>
            <person name="Grassa C.J."/>
            <person name="Murat F."/>
            <person name="Staton S.E."/>
            <person name="Cottret L."/>
            <person name="Lelandais-Briere C."/>
            <person name="Owens G.L."/>
            <person name="Carrere S."/>
            <person name="Mayjonade B."/>
            <person name="Legrand L."/>
            <person name="Gill N."/>
            <person name="Kane N.C."/>
            <person name="Bowers J.E."/>
            <person name="Hubner S."/>
            <person name="Bellec A."/>
            <person name="Berard A."/>
            <person name="Berges H."/>
            <person name="Blanchet N."/>
            <person name="Boniface M.C."/>
            <person name="Brunel D."/>
            <person name="Catrice O."/>
            <person name="Chaidir N."/>
            <person name="Claudel C."/>
            <person name="Donnadieu C."/>
            <person name="Faraut T."/>
            <person name="Fievet G."/>
            <person name="Helmstetter N."/>
            <person name="King M."/>
            <person name="Knapp S.J."/>
            <person name="Lai Z."/>
            <person name="Le Paslier M.C."/>
            <person name="Lippi Y."/>
            <person name="Lorenzon L."/>
            <person name="Mandel J.R."/>
            <person name="Marage G."/>
            <person name="Marchand G."/>
            <person name="Marquand E."/>
            <person name="Bret-Mestries E."/>
            <person name="Morien E."/>
            <person name="Nambeesan S."/>
            <person name="Nguyen T."/>
            <person name="Pegot-Espagnet P."/>
            <person name="Pouilly N."/>
            <person name="Raftis F."/>
            <person name="Sallet E."/>
            <person name="Schiex T."/>
            <person name="Thomas J."/>
            <person name="Vandecasteele C."/>
            <person name="Vares D."/>
            <person name="Vear F."/>
            <person name="Vautrin S."/>
            <person name="Crespi M."/>
            <person name="Mangin B."/>
            <person name="Burke J.M."/>
            <person name="Salse J."/>
            <person name="Munos S."/>
            <person name="Vincourt P."/>
            <person name="Rieseberg L.H."/>
            <person name="Langlade N.B."/>
        </authorList>
    </citation>
    <scope>NUCLEOTIDE SEQUENCE</scope>
    <source>
        <tissue evidence="1">Leaves</tissue>
    </source>
</reference>